<gene>
    <name evidence="1" type="primary">HAO1</name>
</gene>
<dbReference type="OrthoDB" id="25826at2759"/>
<evidence type="ECO:0000313" key="1">
    <source>
        <dbReference type="EMBL" id="CCQ43554.1"/>
    </source>
</evidence>
<dbReference type="EMBL" id="HF584057">
    <property type="protein sequence ID" value="CCQ43554.1"/>
    <property type="molecule type" value="Genomic_DNA"/>
</dbReference>
<name>L8E8S6_HUMAN</name>
<proteinExistence type="predicted"/>
<accession>L8E8S6</accession>
<organism evidence="1">
    <name type="scientific">Homo sapiens</name>
    <name type="common">Human</name>
    <dbReference type="NCBI Taxonomy" id="9606"/>
    <lineage>
        <taxon>Eukaryota</taxon>
        <taxon>Metazoa</taxon>
        <taxon>Chordata</taxon>
        <taxon>Craniata</taxon>
        <taxon>Vertebrata</taxon>
        <taxon>Euteleostomi</taxon>
        <taxon>Mammalia</taxon>
        <taxon>Eutheria</taxon>
        <taxon>Euarchontoglires</taxon>
        <taxon>Primates</taxon>
        <taxon>Haplorrhini</taxon>
        <taxon>Catarrhini</taxon>
        <taxon>Hominidae</taxon>
        <taxon>Homo</taxon>
    </lineage>
</organism>
<reference evidence="1" key="1">
    <citation type="journal article" date="2013" name="PLoS ONE">
        <title>Direct detection of alternative open reading frames translation products in human significantly expands the proteome.</title>
        <authorList>
            <person name="Vanderperre B."/>
            <person name="Lucier J.-F."/>
            <person name="Motard J."/>
            <person name="Tremblay G."/>
            <person name="Vanderperre S."/>
            <person name="Wisztorski M."/>
            <person name="Salzet M."/>
            <person name="Boisvert F.-M."/>
            <person name="Roucou X."/>
        </authorList>
    </citation>
    <scope>NUCLEOTIDE SEQUENCE</scope>
</reference>
<protein>
    <submittedName>
        <fullName evidence="1">Alternative protein HAO1</fullName>
    </submittedName>
</protein>
<dbReference type="AlphaFoldDB" id="L8E8S6"/>
<sequence length="58" mass="6760">MIMNNMLNQYFQSLYMTITGLGQMMKKLWLIILQHFPDGSCIQGCSGMLLKQICRLLF</sequence>